<protein>
    <recommendedName>
        <fullName evidence="17">Ankyrin repeat domain-containing protein 27</fullName>
    </recommendedName>
</protein>
<dbReference type="PROSITE" id="PS50088">
    <property type="entry name" value="ANK_REPEAT"/>
    <property type="match status" value="8"/>
</dbReference>
<evidence type="ECO:0000256" key="1">
    <source>
        <dbReference type="ARBA" id="ARBA00004156"/>
    </source>
</evidence>
<feature type="repeat" description="ANK" evidence="18">
    <location>
        <begin position="809"/>
        <end position="841"/>
    </location>
</feature>
<name>A0A8C2YS76_CHILA</name>
<evidence type="ECO:0000256" key="19">
    <source>
        <dbReference type="SAM" id="MobiDB-lite"/>
    </source>
</evidence>
<reference evidence="21" key="1">
    <citation type="submission" date="2025-08" db="UniProtKB">
        <authorList>
            <consortium name="Ensembl"/>
        </authorList>
    </citation>
    <scope>IDENTIFICATION</scope>
</reference>
<dbReference type="GeneTree" id="ENSGT00940000157021"/>
<dbReference type="GO" id="GO:0005085">
    <property type="term" value="F:guanyl-nucleotide exchange factor activity"/>
    <property type="evidence" value="ECO:0007669"/>
    <property type="project" value="Ensembl"/>
</dbReference>
<dbReference type="CDD" id="cd22885">
    <property type="entry name" value="ANKRD27_zf1"/>
    <property type="match status" value="1"/>
</dbReference>
<dbReference type="PROSITE" id="PS51205">
    <property type="entry name" value="VPS9"/>
    <property type="match status" value="1"/>
</dbReference>
<dbReference type="RefSeq" id="XP_013377899.1">
    <property type="nucleotide sequence ID" value="XM_013522445.1"/>
</dbReference>
<keyword evidence="16" id="KW-0968">Cytoplasmic vesicle</keyword>
<comment type="subcellular location">
    <subcellularLocation>
        <location evidence="3">Cell membrane</location>
    </subcellularLocation>
    <subcellularLocation>
        <location evidence="1">Cytoplasmic vesicle membrane</location>
    </subcellularLocation>
    <subcellularLocation>
        <location evidence="5">Early endosome</location>
    </subcellularLocation>
    <subcellularLocation>
        <location evidence="6">Late endosome</location>
    </subcellularLocation>
    <subcellularLocation>
        <location evidence="4">Lysosome</location>
    </subcellularLocation>
    <subcellularLocation>
        <location evidence="2">Melanosome</location>
    </subcellularLocation>
</comment>
<evidence type="ECO:0000256" key="2">
    <source>
        <dbReference type="ARBA" id="ARBA00004223"/>
    </source>
</evidence>
<evidence type="ECO:0000256" key="7">
    <source>
        <dbReference type="ARBA" id="ARBA00022448"/>
    </source>
</evidence>
<dbReference type="InterPro" id="IPR036770">
    <property type="entry name" value="Ankyrin_rpt-contain_sf"/>
</dbReference>
<evidence type="ECO:0000256" key="16">
    <source>
        <dbReference type="ARBA" id="ARBA00023329"/>
    </source>
</evidence>
<evidence type="ECO:0000256" key="4">
    <source>
        <dbReference type="ARBA" id="ARBA00004371"/>
    </source>
</evidence>
<dbReference type="PRINTS" id="PR01415">
    <property type="entry name" value="ANKYRIN"/>
</dbReference>
<evidence type="ECO:0000256" key="13">
    <source>
        <dbReference type="ARBA" id="ARBA00023043"/>
    </source>
</evidence>
<dbReference type="CDD" id="cd22886">
    <property type="entry name" value="ANKRD27_zf2"/>
    <property type="match status" value="1"/>
</dbReference>
<dbReference type="Gene3D" id="1.20.1050.80">
    <property type="entry name" value="VPS9 domain"/>
    <property type="match status" value="1"/>
</dbReference>
<dbReference type="InterPro" id="IPR002110">
    <property type="entry name" value="Ankyrin_rpt"/>
</dbReference>
<dbReference type="FunFam" id="1.25.40.20:FF:000087">
    <property type="entry name" value="Ankyrin repeat domain-containing protein 27"/>
    <property type="match status" value="1"/>
</dbReference>
<dbReference type="PANTHER" id="PTHR24170">
    <property type="entry name" value="ANKYRIN REPEAT DOMAIN-CONTAINING PROTEIN 27"/>
    <property type="match status" value="1"/>
</dbReference>
<organism evidence="21 22">
    <name type="scientific">Chinchilla lanigera</name>
    <name type="common">Long-tailed chinchilla</name>
    <name type="synonym">Chinchilla villidera</name>
    <dbReference type="NCBI Taxonomy" id="34839"/>
    <lineage>
        <taxon>Eukaryota</taxon>
        <taxon>Metazoa</taxon>
        <taxon>Chordata</taxon>
        <taxon>Craniata</taxon>
        <taxon>Vertebrata</taxon>
        <taxon>Euteleostomi</taxon>
        <taxon>Mammalia</taxon>
        <taxon>Eutheria</taxon>
        <taxon>Euarchontoglires</taxon>
        <taxon>Glires</taxon>
        <taxon>Rodentia</taxon>
        <taxon>Hystricomorpha</taxon>
        <taxon>Chinchillidae</taxon>
        <taxon>Chinchilla</taxon>
    </lineage>
</organism>
<dbReference type="GO" id="GO:0030659">
    <property type="term" value="C:cytoplasmic vesicle membrane"/>
    <property type="evidence" value="ECO:0007669"/>
    <property type="project" value="UniProtKB-SubCell"/>
</dbReference>
<dbReference type="GO" id="GO:0032456">
    <property type="term" value="P:endocytic recycling"/>
    <property type="evidence" value="ECO:0007669"/>
    <property type="project" value="Ensembl"/>
</dbReference>
<dbReference type="GO" id="GO:0005886">
    <property type="term" value="C:plasma membrane"/>
    <property type="evidence" value="ECO:0007669"/>
    <property type="project" value="UniProtKB-SubCell"/>
</dbReference>
<evidence type="ECO:0000256" key="5">
    <source>
        <dbReference type="ARBA" id="ARBA00004412"/>
    </source>
</evidence>
<dbReference type="GO" id="GO:0045022">
    <property type="term" value="P:early endosome to late endosome transport"/>
    <property type="evidence" value="ECO:0007669"/>
    <property type="project" value="Ensembl"/>
</dbReference>
<dbReference type="SUPFAM" id="SSF109993">
    <property type="entry name" value="VPS9 domain"/>
    <property type="match status" value="1"/>
</dbReference>
<dbReference type="GO" id="GO:0005764">
    <property type="term" value="C:lysosome"/>
    <property type="evidence" value="ECO:0007669"/>
    <property type="project" value="UniProtKB-SubCell"/>
</dbReference>
<dbReference type="FunFam" id="1.25.40.20:FF:000065">
    <property type="entry name" value="Ankyrin repeat domain-containing protein 27"/>
    <property type="match status" value="1"/>
</dbReference>
<dbReference type="RefSeq" id="XP_013377898.1">
    <property type="nucleotide sequence ID" value="XM_013522444.1"/>
</dbReference>
<feature type="repeat" description="ANK" evidence="18">
    <location>
        <begin position="564"/>
        <end position="596"/>
    </location>
</feature>
<dbReference type="GO" id="GO:0031267">
    <property type="term" value="F:small GTPase binding"/>
    <property type="evidence" value="ECO:0007669"/>
    <property type="project" value="Ensembl"/>
</dbReference>
<evidence type="ECO:0000256" key="3">
    <source>
        <dbReference type="ARBA" id="ARBA00004236"/>
    </source>
</evidence>
<dbReference type="GO" id="GO:0035544">
    <property type="term" value="P:negative regulation of SNARE complex assembly"/>
    <property type="evidence" value="ECO:0007669"/>
    <property type="project" value="Ensembl"/>
</dbReference>
<evidence type="ECO:0000256" key="17">
    <source>
        <dbReference type="ARBA" id="ARBA00067255"/>
    </source>
</evidence>
<dbReference type="GO" id="GO:0005829">
    <property type="term" value="C:cytosol"/>
    <property type="evidence" value="ECO:0007669"/>
    <property type="project" value="Ensembl"/>
</dbReference>
<keyword evidence="13 18" id="KW-0040">ANK repeat</keyword>
<dbReference type="Pfam" id="PF12796">
    <property type="entry name" value="Ank_2"/>
    <property type="match status" value="2"/>
</dbReference>
<dbReference type="Gene3D" id="1.25.40.20">
    <property type="entry name" value="Ankyrin repeat-containing domain"/>
    <property type="match status" value="2"/>
</dbReference>
<dbReference type="GO" id="GO:0015031">
    <property type="term" value="P:protein transport"/>
    <property type="evidence" value="ECO:0007669"/>
    <property type="project" value="UniProtKB-KW"/>
</dbReference>
<evidence type="ECO:0000256" key="11">
    <source>
        <dbReference type="ARBA" id="ARBA00022753"/>
    </source>
</evidence>
<dbReference type="SMART" id="SM00248">
    <property type="entry name" value="ANK"/>
    <property type="match status" value="8"/>
</dbReference>
<dbReference type="InterPro" id="IPR003123">
    <property type="entry name" value="VPS9"/>
</dbReference>
<dbReference type="GO" id="GO:0005770">
    <property type="term" value="C:late endosome"/>
    <property type="evidence" value="ECO:0007669"/>
    <property type="project" value="UniProtKB-SubCell"/>
</dbReference>
<dbReference type="Proteomes" id="UP000694398">
    <property type="component" value="Unassembled WGS sequence"/>
</dbReference>
<feature type="repeat" description="ANK" evidence="18">
    <location>
        <begin position="495"/>
        <end position="527"/>
    </location>
</feature>
<feature type="repeat" description="ANK" evidence="18">
    <location>
        <begin position="462"/>
        <end position="494"/>
    </location>
</feature>
<keyword evidence="7" id="KW-0813">Transport</keyword>
<dbReference type="SUPFAM" id="SSF48403">
    <property type="entry name" value="Ankyrin repeat"/>
    <property type="match status" value="2"/>
</dbReference>
<evidence type="ECO:0000256" key="18">
    <source>
        <dbReference type="PROSITE-ProRule" id="PRU00023"/>
    </source>
</evidence>
<dbReference type="Ensembl" id="ENSCLAT00000019650.1">
    <property type="protein sequence ID" value="ENSCLAP00000019458.1"/>
    <property type="gene ID" value="ENSCLAG00000013353.1"/>
</dbReference>
<dbReference type="PANTHER" id="PTHR24170:SF2">
    <property type="entry name" value="ANKYRIN REPEAT DOMAIN-CONTAINING PROTEIN 27"/>
    <property type="match status" value="1"/>
</dbReference>
<keyword evidence="11" id="KW-0967">Endosome</keyword>
<keyword evidence="8" id="KW-1003">Cell membrane</keyword>
<proteinExistence type="predicted"/>
<dbReference type="GO" id="GO:0030133">
    <property type="term" value="C:transport vesicle"/>
    <property type="evidence" value="ECO:0007669"/>
    <property type="project" value="Ensembl"/>
</dbReference>
<dbReference type="GO" id="GO:0000149">
    <property type="term" value="F:SNARE binding"/>
    <property type="evidence" value="ECO:0007669"/>
    <property type="project" value="Ensembl"/>
</dbReference>
<dbReference type="OMA" id="WIVCVPR"/>
<dbReference type="GO" id="GO:0042470">
    <property type="term" value="C:melanosome"/>
    <property type="evidence" value="ECO:0007669"/>
    <property type="project" value="UniProtKB-SubCell"/>
</dbReference>
<keyword evidence="14" id="KW-0472">Membrane</keyword>
<dbReference type="GO" id="GO:0035646">
    <property type="term" value="P:endosome to melanosome transport"/>
    <property type="evidence" value="ECO:0007669"/>
    <property type="project" value="Ensembl"/>
</dbReference>
<dbReference type="GO" id="GO:0005769">
    <property type="term" value="C:early endosome"/>
    <property type="evidence" value="ECO:0007669"/>
    <property type="project" value="UniProtKB-SubCell"/>
</dbReference>
<feature type="repeat" description="ANK" evidence="18">
    <location>
        <begin position="842"/>
        <end position="874"/>
    </location>
</feature>
<evidence type="ECO:0000256" key="14">
    <source>
        <dbReference type="ARBA" id="ARBA00023136"/>
    </source>
</evidence>
<feature type="repeat" description="ANK" evidence="18">
    <location>
        <begin position="776"/>
        <end position="808"/>
    </location>
</feature>
<evidence type="ECO:0000259" key="20">
    <source>
        <dbReference type="PROSITE" id="PS51205"/>
    </source>
</evidence>
<dbReference type="InterPro" id="IPR051248">
    <property type="entry name" value="UPF0507/Ank_repeat_27"/>
</dbReference>
<dbReference type="GO" id="GO:0097422">
    <property type="term" value="C:tubular endosome"/>
    <property type="evidence" value="ECO:0007669"/>
    <property type="project" value="Ensembl"/>
</dbReference>
<feature type="repeat" description="ANK" evidence="18">
    <location>
        <begin position="743"/>
        <end position="775"/>
    </location>
</feature>
<dbReference type="FunFam" id="1.20.1050.80:FF:000004">
    <property type="entry name" value="ankyrin repeat domain-containing protein 27"/>
    <property type="match status" value="1"/>
</dbReference>
<keyword evidence="22" id="KW-1185">Reference proteome</keyword>
<dbReference type="OrthoDB" id="411646at2759"/>
<evidence type="ECO:0000313" key="21">
    <source>
        <dbReference type="Ensembl" id="ENSCLAP00000019458.1"/>
    </source>
</evidence>
<dbReference type="PROSITE" id="PS50297">
    <property type="entry name" value="ANK_REP_REGION"/>
    <property type="match status" value="8"/>
</dbReference>
<feature type="domain" description="VPS9" evidence="20">
    <location>
        <begin position="233"/>
        <end position="371"/>
    </location>
</feature>
<dbReference type="SMART" id="SM00167">
    <property type="entry name" value="VPS9"/>
    <property type="match status" value="1"/>
</dbReference>
<dbReference type="RefSeq" id="XP_013377900.1">
    <property type="nucleotide sequence ID" value="XM_013522446.1"/>
</dbReference>
<evidence type="ECO:0000313" key="22">
    <source>
        <dbReference type="Proteomes" id="UP000694398"/>
    </source>
</evidence>
<keyword evidence="9" id="KW-0597">Phosphoprotein</keyword>
<dbReference type="Pfam" id="PF13857">
    <property type="entry name" value="Ank_5"/>
    <property type="match status" value="1"/>
</dbReference>
<dbReference type="InterPro" id="IPR037191">
    <property type="entry name" value="VPS9_dom_sf"/>
</dbReference>
<dbReference type="RefSeq" id="XP_013377897.1">
    <property type="nucleotide sequence ID" value="XM_013522443.1"/>
</dbReference>
<evidence type="ECO:0000256" key="6">
    <source>
        <dbReference type="ARBA" id="ARBA00004603"/>
    </source>
</evidence>
<reference evidence="21" key="2">
    <citation type="submission" date="2025-09" db="UniProtKB">
        <authorList>
            <consortium name="Ensembl"/>
        </authorList>
    </citation>
    <scope>IDENTIFICATION</scope>
</reference>
<evidence type="ECO:0000256" key="15">
    <source>
        <dbReference type="ARBA" id="ARBA00023228"/>
    </source>
</evidence>
<feature type="region of interest" description="Disordered" evidence="19">
    <location>
        <begin position="626"/>
        <end position="662"/>
    </location>
</feature>
<evidence type="ECO:0000256" key="8">
    <source>
        <dbReference type="ARBA" id="ARBA00022475"/>
    </source>
</evidence>
<sequence length="1034" mass="115720">MALYDEDLLKNPFYLALQKWRPDLCSKVAQIHGTVLVPCKGSLSSSVQSTCQFESYILRPVEGHFQTLNGKDVSIQGNRIKLGAGFACLLSVPILFEETFYNEKEESFSILCIAHPLEKRESSEEPSAPSDPFSLKTIEDVRDFLGRHSEKFDRSIASFHRTFRECERKSLRHHIDSVNALYTRCLQQLLRDSHLKVLAKQEAQMTLMKQAVEMYVHHHIYDLIFKYVGTMEASEDAAFNKITRSLQDLQQRDIGVKPEFSFNIPRAKRELAQLNKCSSPQQKLLCLRKVVQLITQSPSQRVNLETMCTDDLLSVLLYLLVKTEIPNWMANLSYIKNFRFSSSAKDELGYCLTSIEAAIEYIRQGSLSMKPPESEGFDDRLFLKQKMSLLSQMTSTPIDCLFKHIASGDQKEVERLLSQEDHDKDAVQKMCHPLCFCDDCEKLVSGRLNDPSVVTPFSRDDRGHTPLHVAALCGQATLIDLLVSKGAVVNATDYHGSTPLHLACQRGYQSVTLLLLHYKASAEVQDNNGNTPLHLACTYGHEDCVKALVYYDVQSCRLDIGNEKGDTPLHIAARWGYQGIIETLLQNGAPTEIQNRLKETALKCALNSKILSIMEAHHLSFERRRKPSEVPALSPQHSVDSISQGSSASSFSSVSASSRQEESKKDYREVEKLLRAVADGDLEMVRYLLEWTEEDLDEVEDAVGVVDLEFCHPLCQCPKCAPAQKKLAKIPASGLGVNVTNQDGSSPLHVAALHGRVDLIPLLLKHGADPSARNTNQAVPLHLACQKGHFQVVKYLLDSNTKPNKKDLSGNTPLIYACSGGHHEVAALLLQHGASINASNNKGNTALHEAVIEKHVFVVELLLLHGASVHVLNKRQRTAIDCAEQNSKIMELLEVVPSCVASLEDDAETDHKDSVTVKIRKKWNSKMYDLPDEPFTRQFYLVHSVGQFNQRGKESHRNSHLPEQSRLQTANEGSDDLPKERPGLKQSAPGNRRMVRRHTVDIAVVPKEPETVLEASISQPQQFVEAAASEHTRR</sequence>
<keyword evidence="15" id="KW-0458">Lysosome</keyword>
<keyword evidence="12" id="KW-0653">Protein transport</keyword>
<dbReference type="GO" id="GO:0048812">
    <property type="term" value="P:neuron projection morphogenesis"/>
    <property type="evidence" value="ECO:0007669"/>
    <property type="project" value="Ensembl"/>
</dbReference>
<dbReference type="GO" id="GO:0043005">
    <property type="term" value="C:neuron projection"/>
    <property type="evidence" value="ECO:0007669"/>
    <property type="project" value="Ensembl"/>
</dbReference>
<feature type="repeat" description="ANK" evidence="18">
    <location>
        <begin position="528"/>
        <end position="549"/>
    </location>
</feature>
<keyword evidence="10" id="KW-0677">Repeat</keyword>
<evidence type="ECO:0000256" key="9">
    <source>
        <dbReference type="ARBA" id="ARBA00022553"/>
    </source>
</evidence>
<dbReference type="GeneID" id="102003111"/>
<dbReference type="Pfam" id="PF02204">
    <property type="entry name" value="VPS9"/>
    <property type="match status" value="1"/>
</dbReference>
<feature type="compositionally biased region" description="Polar residues" evidence="19">
    <location>
        <begin position="961"/>
        <end position="972"/>
    </location>
</feature>
<dbReference type="AlphaFoldDB" id="A0A8C2YS76"/>
<dbReference type="GO" id="GO:0050775">
    <property type="term" value="P:positive regulation of dendrite morphogenesis"/>
    <property type="evidence" value="ECO:0007669"/>
    <property type="project" value="Ensembl"/>
</dbReference>
<evidence type="ECO:0000256" key="10">
    <source>
        <dbReference type="ARBA" id="ARBA00022737"/>
    </source>
</evidence>
<dbReference type="CTD" id="84079"/>
<accession>A0A8C2YS76</accession>
<feature type="compositionally biased region" description="Low complexity" evidence="19">
    <location>
        <begin position="638"/>
        <end position="658"/>
    </location>
</feature>
<feature type="region of interest" description="Disordered" evidence="19">
    <location>
        <begin position="951"/>
        <end position="997"/>
    </location>
</feature>
<evidence type="ECO:0000256" key="12">
    <source>
        <dbReference type="ARBA" id="ARBA00022927"/>
    </source>
</evidence>
<gene>
    <name evidence="21" type="primary">ANKRD27</name>
</gene>
<dbReference type="Pfam" id="PF13637">
    <property type="entry name" value="Ank_4"/>
    <property type="match status" value="1"/>
</dbReference>